<dbReference type="EMBL" id="JACSQN010000003">
    <property type="protein sequence ID" value="MBD7983736.1"/>
    <property type="molecule type" value="Genomic_DNA"/>
</dbReference>
<evidence type="ECO:0000313" key="2">
    <source>
        <dbReference type="EMBL" id="MBD7983736.1"/>
    </source>
</evidence>
<dbReference type="RefSeq" id="WP_191693436.1">
    <property type="nucleotide sequence ID" value="NZ_JACSQN010000003.1"/>
</dbReference>
<dbReference type="Pfam" id="PF08378">
    <property type="entry name" value="NERD"/>
    <property type="match status" value="1"/>
</dbReference>
<organism evidence="2 3">
    <name type="scientific">Sporosarcina quadrami</name>
    <dbReference type="NCBI Taxonomy" id="2762234"/>
    <lineage>
        <taxon>Bacteria</taxon>
        <taxon>Bacillati</taxon>
        <taxon>Bacillota</taxon>
        <taxon>Bacilli</taxon>
        <taxon>Bacillales</taxon>
        <taxon>Caryophanaceae</taxon>
        <taxon>Sporosarcina</taxon>
    </lineage>
</organism>
<proteinExistence type="predicted"/>
<feature type="domain" description="NERD" evidence="1">
    <location>
        <begin position="39"/>
        <end position="150"/>
    </location>
</feature>
<name>A0ABR8U6T1_9BACL</name>
<sequence length="321" mass="37401">MAIVLKNRTSAKETEVLRLLHSRMALPENQSRRFSNLTKGWEGEKRFEQFLEAMHSDVYVLHDICLEQNHSVFQMDTLLISEKVVWLIEIKNYEGEYVYDSGAFRILATNQEILNPLYQLNRSVSLLRSLLTKMKMPIPVKGYLVFVNEEFTLFQAPVDMPIILPSQLKRFLNRLSQTPSSLNKQHSQLADHLLNMHLPNSPYERGPDYQYEQLQKGIVCLKCSRFMSRKNIRTIMCKTCGFEEALDVSIIRNVNELKLLFPKMKVTTPLVLDWCTIVDSKKTIRRVLAQNFVFTGDNKHRHYGDERTATECDPLLPVSRF</sequence>
<evidence type="ECO:0000313" key="3">
    <source>
        <dbReference type="Proteomes" id="UP000626786"/>
    </source>
</evidence>
<dbReference type="PROSITE" id="PS50965">
    <property type="entry name" value="NERD"/>
    <property type="match status" value="1"/>
</dbReference>
<keyword evidence="3" id="KW-1185">Reference proteome</keyword>
<protein>
    <submittedName>
        <fullName evidence="2">NERD domain-containing protein</fullName>
    </submittedName>
</protein>
<dbReference type="Proteomes" id="UP000626786">
    <property type="component" value="Unassembled WGS sequence"/>
</dbReference>
<evidence type="ECO:0000259" key="1">
    <source>
        <dbReference type="PROSITE" id="PS50965"/>
    </source>
</evidence>
<comment type="caution">
    <text evidence="2">The sequence shown here is derived from an EMBL/GenBank/DDBJ whole genome shotgun (WGS) entry which is preliminary data.</text>
</comment>
<reference evidence="2 3" key="1">
    <citation type="submission" date="2020-08" db="EMBL/GenBank/DDBJ databases">
        <title>A Genomic Blueprint of the Chicken Gut Microbiome.</title>
        <authorList>
            <person name="Gilroy R."/>
            <person name="Ravi A."/>
            <person name="Getino M."/>
            <person name="Pursley I."/>
            <person name="Horton D.L."/>
            <person name="Alikhan N.-F."/>
            <person name="Baker D."/>
            <person name="Gharbi K."/>
            <person name="Hall N."/>
            <person name="Watson M."/>
            <person name="Adriaenssens E.M."/>
            <person name="Foster-Nyarko E."/>
            <person name="Jarju S."/>
            <person name="Secka A."/>
            <person name="Antonio M."/>
            <person name="Oren A."/>
            <person name="Chaudhuri R."/>
            <person name="La Ragione R.M."/>
            <person name="Hildebrand F."/>
            <person name="Pallen M.J."/>
        </authorList>
    </citation>
    <scope>NUCLEOTIDE SEQUENCE [LARGE SCALE GENOMIC DNA]</scope>
    <source>
        <strain evidence="2 3">Sa2YVA2</strain>
    </source>
</reference>
<gene>
    <name evidence="2" type="ORF">H9649_03995</name>
</gene>
<dbReference type="InterPro" id="IPR011528">
    <property type="entry name" value="NERD"/>
</dbReference>
<accession>A0ABR8U6T1</accession>